<feature type="modified residue" description="FMN phosphoryl threonine" evidence="6">
    <location>
        <position position="175"/>
    </location>
</feature>
<dbReference type="SMART" id="SM00900">
    <property type="entry name" value="FMN_bind"/>
    <property type="match status" value="1"/>
</dbReference>
<keyword evidence="2 6" id="KW-0597">Phosphoprotein</keyword>
<evidence type="ECO:0000313" key="8">
    <source>
        <dbReference type="EMBL" id="SHJ29696.1"/>
    </source>
</evidence>
<comment type="similarity">
    <text evidence="6">Belongs to the RnfG family.</text>
</comment>
<dbReference type="PANTHER" id="PTHR36118">
    <property type="entry name" value="ION-TRANSLOCATING OXIDOREDUCTASE COMPLEX SUBUNIT G"/>
    <property type="match status" value="1"/>
</dbReference>
<dbReference type="HAMAP" id="MF_00479">
    <property type="entry name" value="RsxG_RnfG"/>
    <property type="match status" value="1"/>
</dbReference>
<dbReference type="OrthoDB" id="9794010at2"/>
<keyword evidence="6" id="KW-1003">Cell membrane</keyword>
<keyword evidence="6" id="KW-1133">Transmembrane helix</keyword>
<evidence type="ECO:0000256" key="1">
    <source>
        <dbReference type="ARBA" id="ARBA00022448"/>
    </source>
</evidence>
<dbReference type="PIRSF" id="PIRSF006091">
    <property type="entry name" value="E_trnsport_RnfG"/>
    <property type="match status" value="1"/>
</dbReference>
<evidence type="ECO:0000256" key="2">
    <source>
        <dbReference type="ARBA" id="ARBA00022553"/>
    </source>
</evidence>
<keyword evidence="6" id="KW-0472">Membrane</keyword>
<organism evidence="8 9">
    <name type="scientific">Geosporobacter subterraneus DSM 17957</name>
    <dbReference type="NCBI Taxonomy" id="1121919"/>
    <lineage>
        <taxon>Bacteria</taxon>
        <taxon>Bacillati</taxon>
        <taxon>Bacillota</taxon>
        <taxon>Clostridia</taxon>
        <taxon>Peptostreptococcales</taxon>
        <taxon>Thermotaleaceae</taxon>
        <taxon>Geosporobacter</taxon>
    </lineage>
</organism>
<comment type="cofactor">
    <cofactor evidence="6">
        <name>FMN</name>
        <dbReference type="ChEBI" id="CHEBI:58210"/>
    </cofactor>
</comment>
<sequence length="200" mass="22222">MKKGSLYAIIFMILITATFTFALAALNENTSTRIEANQLLKQQRAILYVFNISTESRMPADEINRLYRQHIQEGTLGNYAVYEAFQDGNPLGYAFSIEGSGLWGSIRGIVAMNPELDKIIGVDFLAHSETPGLGGRIDELWFKEQFRNISLGDTYPFIFYKPAQEGLVDSISGATATSKAVLNIINEDIHSFKEKTKGGI</sequence>
<dbReference type="GO" id="GO:0005886">
    <property type="term" value="C:plasma membrane"/>
    <property type="evidence" value="ECO:0007669"/>
    <property type="project" value="UniProtKB-SubCell"/>
</dbReference>
<evidence type="ECO:0000313" key="9">
    <source>
        <dbReference type="Proteomes" id="UP000184536"/>
    </source>
</evidence>
<dbReference type="GO" id="GO:0022900">
    <property type="term" value="P:electron transport chain"/>
    <property type="evidence" value="ECO:0007669"/>
    <property type="project" value="UniProtKB-UniRule"/>
</dbReference>
<protein>
    <recommendedName>
        <fullName evidence="6">Ion-translocating oxidoreductase complex subunit G</fullName>
        <ecNumber evidence="6">7.-.-.-</ecNumber>
    </recommendedName>
    <alternativeName>
        <fullName evidence="6">Rnf electron transport complex subunit G</fullName>
    </alternativeName>
</protein>
<evidence type="ECO:0000259" key="7">
    <source>
        <dbReference type="SMART" id="SM00900"/>
    </source>
</evidence>
<keyword evidence="5 6" id="KW-0249">Electron transport</keyword>
<keyword evidence="6" id="KW-1278">Translocase</keyword>
<dbReference type="EC" id="7.-.-.-" evidence="6"/>
<comment type="function">
    <text evidence="6">Part of a membrane-bound complex that couples electron transfer with translocation of ions across the membrane.</text>
</comment>
<dbReference type="EMBL" id="FQZV01000020">
    <property type="protein sequence ID" value="SHJ29696.1"/>
    <property type="molecule type" value="Genomic_DNA"/>
</dbReference>
<keyword evidence="1 6" id="KW-0813">Transport</keyword>
<dbReference type="GO" id="GO:0010181">
    <property type="term" value="F:FMN binding"/>
    <property type="evidence" value="ECO:0007669"/>
    <property type="project" value="InterPro"/>
</dbReference>
<name>A0A1M6I5F1_9FIRM</name>
<keyword evidence="4 6" id="KW-0288">FMN</keyword>
<dbReference type="STRING" id="1121919.SAMN02745975_01724"/>
<keyword evidence="9" id="KW-1185">Reference proteome</keyword>
<gene>
    <name evidence="6" type="primary">rnfG</name>
    <name evidence="8" type="ORF">SAMN02745975_01724</name>
</gene>
<dbReference type="RefSeq" id="WP_110940892.1">
    <property type="nucleotide sequence ID" value="NZ_FQZV01000020.1"/>
</dbReference>
<dbReference type="Proteomes" id="UP000184536">
    <property type="component" value="Unassembled WGS sequence"/>
</dbReference>
<feature type="domain" description="FMN-binding" evidence="7">
    <location>
        <begin position="101"/>
        <end position="192"/>
    </location>
</feature>
<dbReference type="NCBIfam" id="TIGR01947">
    <property type="entry name" value="rnfG"/>
    <property type="match status" value="1"/>
</dbReference>
<dbReference type="GO" id="GO:0009055">
    <property type="term" value="F:electron transfer activity"/>
    <property type="evidence" value="ECO:0007669"/>
    <property type="project" value="InterPro"/>
</dbReference>
<keyword evidence="8" id="KW-0830">Ubiquinone</keyword>
<dbReference type="InterPro" id="IPR010209">
    <property type="entry name" value="Ion_transpt_RnfG/RsxG"/>
</dbReference>
<reference evidence="9" key="1">
    <citation type="submission" date="2016-11" db="EMBL/GenBank/DDBJ databases">
        <authorList>
            <person name="Varghese N."/>
            <person name="Submissions S."/>
        </authorList>
    </citation>
    <scope>NUCLEOTIDE SEQUENCE [LARGE SCALE GENOMIC DNA]</scope>
    <source>
        <strain evidence="9">DSM 17957</strain>
    </source>
</reference>
<comment type="subcellular location">
    <subcellularLocation>
        <location evidence="6">Cell membrane</location>
        <topology evidence="6">Single-pass membrane protein</topology>
    </subcellularLocation>
</comment>
<dbReference type="AlphaFoldDB" id="A0A1M6I5F1"/>
<evidence type="ECO:0000256" key="5">
    <source>
        <dbReference type="ARBA" id="ARBA00022982"/>
    </source>
</evidence>
<evidence type="ECO:0000256" key="3">
    <source>
        <dbReference type="ARBA" id="ARBA00022630"/>
    </source>
</evidence>
<comment type="subunit">
    <text evidence="6">The complex is composed of six subunits: RnfA, RnfB, RnfC, RnfD, RnfE and RnfG.</text>
</comment>
<dbReference type="InterPro" id="IPR007329">
    <property type="entry name" value="FMN-bd"/>
</dbReference>
<dbReference type="PANTHER" id="PTHR36118:SF1">
    <property type="entry name" value="ION-TRANSLOCATING OXIDOREDUCTASE COMPLEX SUBUNIT G"/>
    <property type="match status" value="1"/>
</dbReference>
<keyword evidence="3 6" id="KW-0285">Flavoprotein</keyword>
<evidence type="ECO:0000256" key="6">
    <source>
        <dbReference type="HAMAP-Rule" id="MF_00479"/>
    </source>
</evidence>
<keyword evidence="6" id="KW-0812">Transmembrane</keyword>
<accession>A0A1M6I5F1</accession>
<dbReference type="Pfam" id="PF04205">
    <property type="entry name" value="FMN_bind"/>
    <property type="match status" value="1"/>
</dbReference>
<evidence type="ECO:0000256" key="4">
    <source>
        <dbReference type="ARBA" id="ARBA00022643"/>
    </source>
</evidence>
<proteinExistence type="inferred from homology"/>